<organism evidence="2 3">
    <name type="scientific">Paenibacillus albus</name>
    <dbReference type="NCBI Taxonomy" id="2495582"/>
    <lineage>
        <taxon>Bacteria</taxon>
        <taxon>Bacillati</taxon>
        <taxon>Bacillota</taxon>
        <taxon>Bacilli</taxon>
        <taxon>Bacillales</taxon>
        <taxon>Paenibacillaceae</taxon>
        <taxon>Paenibacillus</taxon>
    </lineage>
</organism>
<dbReference type="Gene3D" id="3.90.1200.10">
    <property type="match status" value="1"/>
</dbReference>
<dbReference type="Pfam" id="PF01636">
    <property type="entry name" value="APH"/>
    <property type="match status" value="1"/>
</dbReference>
<accession>A0A3Q8X5F8</accession>
<dbReference type="OrthoDB" id="2373207at2"/>
<name>A0A3Q8X5F8_9BACL</name>
<dbReference type="InterPro" id="IPR011009">
    <property type="entry name" value="Kinase-like_dom_sf"/>
</dbReference>
<gene>
    <name evidence="2" type="ORF">EJC50_06445</name>
</gene>
<dbReference type="InterPro" id="IPR002575">
    <property type="entry name" value="Aminoglycoside_PTrfase"/>
</dbReference>
<dbReference type="SUPFAM" id="SSF56112">
    <property type="entry name" value="Protein kinase-like (PK-like)"/>
    <property type="match status" value="1"/>
</dbReference>
<keyword evidence="3" id="KW-1185">Reference proteome</keyword>
<reference evidence="3" key="1">
    <citation type="submission" date="2018-12" db="EMBL/GenBank/DDBJ databases">
        <title>Genome sequence of Peanibacillus sp.</title>
        <authorList>
            <person name="Subramani G."/>
            <person name="Srinivasan S."/>
            <person name="Kim M.K."/>
        </authorList>
    </citation>
    <scope>NUCLEOTIDE SEQUENCE [LARGE SCALE GENOMIC DNA]</scope>
    <source>
        <strain evidence="3">18JY67-1</strain>
    </source>
</reference>
<protein>
    <recommendedName>
        <fullName evidence="1">Aminoglycoside phosphotransferase domain-containing protein</fullName>
    </recommendedName>
</protein>
<dbReference type="KEGG" id="palb:EJC50_06445"/>
<feature type="domain" description="Aminoglycoside phosphotransferase" evidence="1">
    <location>
        <begin position="107"/>
        <end position="259"/>
    </location>
</feature>
<evidence type="ECO:0000313" key="2">
    <source>
        <dbReference type="EMBL" id="AZN39340.1"/>
    </source>
</evidence>
<evidence type="ECO:0000259" key="1">
    <source>
        <dbReference type="Pfam" id="PF01636"/>
    </source>
</evidence>
<proteinExistence type="predicted"/>
<dbReference type="AlphaFoldDB" id="A0A3Q8X5F8"/>
<dbReference type="Proteomes" id="UP000272528">
    <property type="component" value="Chromosome"/>
</dbReference>
<dbReference type="EMBL" id="CP034437">
    <property type="protein sequence ID" value="AZN39340.1"/>
    <property type="molecule type" value="Genomic_DNA"/>
</dbReference>
<evidence type="ECO:0000313" key="3">
    <source>
        <dbReference type="Proteomes" id="UP000272528"/>
    </source>
</evidence>
<sequence>MNFPHGEGIGMKELILPDGTLDASRIWRRETLYTGMNGKSVERVYLSPEYTVIYKPLTNESQLGQEGWVYEHILQGMAFPPIYPQLLAASGVAAGEQSWQLFEDLGALTHSFEEEAALELIDHIAWWHSLPVQHLIEQPLLGPKPHIEDIAKQVLNRRDELTETLAEQMSNPQALIKQLEALTHNSSLTTYWTRDVLSHGDLHLGNYVRVQGVVRVLDWEHAHLNSRYWDVYHAIDLSHPDFPKTMSTPVRERLLDRYLEQAAEHGTQLNARHFKQGYYLFASLFSLWMLLLIAGDLKRLAGVDGKWTIRQLTSQLEETLDSLWQCAQTLGEGELLKNDE</sequence>